<evidence type="ECO:0000256" key="1">
    <source>
        <dbReference type="SAM" id="Phobius"/>
    </source>
</evidence>
<name>A0A9D2RMY6_9MICO</name>
<organism evidence="2 3">
    <name type="scientific">Candidatus Brachybacterium merdavium</name>
    <dbReference type="NCBI Taxonomy" id="2838513"/>
    <lineage>
        <taxon>Bacteria</taxon>
        <taxon>Bacillati</taxon>
        <taxon>Actinomycetota</taxon>
        <taxon>Actinomycetes</taxon>
        <taxon>Micrococcales</taxon>
        <taxon>Dermabacteraceae</taxon>
        <taxon>Brachybacterium</taxon>
    </lineage>
</organism>
<evidence type="ECO:0000313" key="2">
    <source>
        <dbReference type="EMBL" id="HJB09605.1"/>
    </source>
</evidence>
<comment type="caution">
    <text evidence="2">The sequence shown here is derived from an EMBL/GenBank/DDBJ whole genome shotgun (WGS) entry which is preliminary data.</text>
</comment>
<dbReference type="Proteomes" id="UP000823823">
    <property type="component" value="Unassembled WGS sequence"/>
</dbReference>
<reference evidence="2" key="1">
    <citation type="journal article" date="2021" name="PeerJ">
        <title>Extensive microbial diversity within the chicken gut microbiome revealed by metagenomics and culture.</title>
        <authorList>
            <person name="Gilroy R."/>
            <person name="Ravi A."/>
            <person name="Getino M."/>
            <person name="Pursley I."/>
            <person name="Horton D.L."/>
            <person name="Alikhan N.F."/>
            <person name="Baker D."/>
            <person name="Gharbi K."/>
            <person name="Hall N."/>
            <person name="Watson M."/>
            <person name="Adriaenssens E.M."/>
            <person name="Foster-Nyarko E."/>
            <person name="Jarju S."/>
            <person name="Secka A."/>
            <person name="Antonio M."/>
            <person name="Oren A."/>
            <person name="Chaudhuri R.R."/>
            <person name="La Ragione R."/>
            <person name="Hildebrand F."/>
            <person name="Pallen M.J."/>
        </authorList>
    </citation>
    <scope>NUCLEOTIDE SEQUENCE</scope>
    <source>
        <strain evidence="2">ChiHjej13B12-24818</strain>
    </source>
</reference>
<reference evidence="2" key="2">
    <citation type="submission" date="2021-04" db="EMBL/GenBank/DDBJ databases">
        <authorList>
            <person name="Gilroy R."/>
        </authorList>
    </citation>
    <scope>NUCLEOTIDE SEQUENCE</scope>
    <source>
        <strain evidence="2">ChiHjej13B12-24818</strain>
    </source>
</reference>
<protein>
    <submittedName>
        <fullName evidence="2">Uncharacterized protein</fullName>
    </submittedName>
</protein>
<accession>A0A9D2RMY6</accession>
<feature type="transmembrane region" description="Helical" evidence="1">
    <location>
        <begin position="28"/>
        <end position="47"/>
    </location>
</feature>
<gene>
    <name evidence="2" type="ORF">H9786_03580</name>
</gene>
<dbReference type="EMBL" id="DWZH01000027">
    <property type="protein sequence ID" value="HJB09605.1"/>
    <property type="molecule type" value="Genomic_DNA"/>
</dbReference>
<evidence type="ECO:0000313" key="3">
    <source>
        <dbReference type="Proteomes" id="UP000823823"/>
    </source>
</evidence>
<keyword evidence="1" id="KW-0472">Membrane</keyword>
<dbReference type="AlphaFoldDB" id="A0A9D2RMY6"/>
<keyword evidence="1" id="KW-0812">Transmembrane</keyword>
<sequence length="119" mass="12451">MAIVLAVISVALLVATHRVQLELLGVDWPVGLLFGAAFQIVTCVFLYSATGSRLPLVVLGSLWGILAMPLMGRGVGGGVLMPAVIGEQAQYSGWIVQGLGLGIPFLVAAAITAVRLRRR</sequence>
<keyword evidence="1" id="KW-1133">Transmembrane helix</keyword>
<proteinExistence type="predicted"/>
<feature type="transmembrane region" description="Helical" evidence="1">
    <location>
        <begin position="91"/>
        <end position="114"/>
    </location>
</feature>
<feature type="transmembrane region" description="Helical" evidence="1">
    <location>
        <begin position="54"/>
        <end position="71"/>
    </location>
</feature>